<dbReference type="PANTHER" id="PTHR30055">
    <property type="entry name" value="HTH-TYPE TRANSCRIPTIONAL REGULATOR RUTR"/>
    <property type="match status" value="1"/>
</dbReference>
<feature type="DNA-binding region" description="H-T-H motif" evidence="5">
    <location>
        <begin position="31"/>
        <end position="50"/>
    </location>
</feature>
<dbReference type="Pfam" id="PF00440">
    <property type="entry name" value="TetR_N"/>
    <property type="match status" value="1"/>
</dbReference>
<dbReference type="EMBL" id="CP130318">
    <property type="protein sequence ID" value="WNQ11082.1"/>
    <property type="molecule type" value="Genomic_DNA"/>
</dbReference>
<organism evidence="7 8">
    <name type="scientific">Paenibacillus aurantius</name>
    <dbReference type="NCBI Taxonomy" id="2918900"/>
    <lineage>
        <taxon>Bacteria</taxon>
        <taxon>Bacillati</taxon>
        <taxon>Bacillota</taxon>
        <taxon>Bacilli</taxon>
        <taxon>Bacillales</taxon>
        <taxon>Paenibacillaceae</taxon>
        <taxon>Paenibacillus</taxon>
    </lineage>
</organism>
<dbReference type="AlphaFoldDB" id="A0AA96REN8"/>
<dbReference type="InterPro" id="IPR050109">
    <property type="entry name" value="HTH-type_TetR-like_transc_reg"/>
</dbReference>
<keyword evidence="8" id="KW-1185">Reference proteome</keyword>
<evidence type="ECO:0000313" key="8">
    <source>
        <dbReference type="Proteomes" id="UP001305702"/>
    </source>
</evidence>
<gene>
    <name evidence="7" type="ORF">MJA45_26360</name>
</gene>
<keyword evidence="4" id="KW-0804">Transcription</keyword>
<evidence type="ECO:0000256" key="1">
    <source>
        <dbReference type="ARBA" id="ARBA00022491"/>
    </source>
</evidence>
<dbReference type="RefSeq" id="WP_315604858.1">
    <property type="nucleotide sequence ID" value="NZ_CP130318.1"/>
</dbReference>
<evidence type="ECO:0000256" key="3">
    <source>
        <dbReference type="ARBA" id="ARBA00023125"/>
    </source>
</evidence>
<dbReference type="InterPro" id="IPR001647">
    <property type="entry name" value="HTH_TetR"/>
</dbReference>
<dbReference type="Pfam" id="PF13977">
    <property type="entry name" value="TetR_C_6"/>
    <property type="match status" value="1"/>
</dbReference>
<dbReference type="PANTHER" id="PTHR30055:SF226">
    <property type="entry name" value="HTH-TYPE TRANSCRIPTIONAL REGULATOR PKSA"/>
    <property type="match status" value="1"/>
</dbReference>
<evidence type="ECO:0000256" key="2">
    <source>
        <dbReference type="ARBA" id="ARBA00023015"/>
    </source>
</evidence>
<dbReference type="SUPFAM" id="SSF48498">
    <property type="entry name" value="Tetracyclin repressor-like, C-terminal domain"/>
    <property type="match status" value="1"/>
</dbReference>
<dbReference type="InterPro" id="IPR036271">
    <property type="entry name" value="Tet_transcr_reg_TetR-rel_C_sf"/>
</dbReference>
<dbReference type="InterPro" id="IPR039538">
    <property type="entry name" value="BetI_C"/>
</dbReference>
<sequence length="200" mass="22244">MPKLVDHRKRRELLAQAAWRVIRRAGLDGLSVRTVAEEAGMSLGSLRHYFGSQAELLAFSMRLVSEQATRRIEGLPYTGEPRADILLIIAELLPLDEVRREEAEVWLAFAAKAVSDPAIGELYREVHEQLYAGFRRMLEGLAAVGLAKPGLRLETETKRLHALVDGLVLHHAAAPERVTSEDMLAAVTLHLDSLLERPAE</sequence>
<dbReference type="GO" id="GO:0000976">
    <property type="term" value="F:transcription cis-regulatory region binding"/>
    <property type="evidence" value="ECO:0007669"/>
    <property type="project" value="TreeGrafter"/>
</dbReference>
<reference evidence="7 8" key="1">
    <citation type="submission" date="2022-02" db="EMBL/GenBank/DDBJ databases">
        <title>Paenibacillus sp. MBLB1776 Whole Genome Shotgun Sequencing.</title>
        <authorList>
            <person name="Hwang C.Y."/>
            <person name="Cho E.-S."/>
            <person name="Seo M.-J."/>
        </authorList>
    </citation>
    <scope>NUCLEOTIDE SEQUENCE [LARGE SCALE GENOMIC DNA]</scope>
    <source>
        <strain evidence="7 8">MBLB1776</strain>
    </source>
</reference>
<feature type="domain" description="HTH tetR-type" evidence="6">
    <location>
        <begin position="8"/>
        <end position="68"/>
    </location>
</feature>
<evidence type="ECO:0000256" key="4">
    <source>
        <dbReference type="ARBA" id="ARBA00023163"/>
    </source>
</evidence>
<dbReference type="Proteomes" id="UP001305702">
    <property type="component" value="Chromosome"/>
</dbReference>
<dbReference type="PROSITE" id="PS50977">
    <property type="entry name" value="HTH_TETR_2"/>
    <property type="match status" value="1"/>
</dbReference>
<evidence type="ECO:0000256" key="5">
    <source>
        <dbReference type="PROSITE-ProRule" id="PRU00335"/>
    </source>
</evidence>
<dbReference type="SUPFAM" id="SSF46689">
    <property type="entry name" value="Homeodomain-like"/>
    <property type="match status" value="1"/>
</dbReference>
<dbReference type="InterPro" id="IPR009057">
    <property type="entry name" value="Homeodomain-like_sf"/>
</dbReference>
<keyword evidence="1" id="KW-0678">Repressor</keyword>
<accession>A0AA96REN8</accession>
<keyword evidence="2" id="KW-0805">Transcription regulation</keyword>
<evidence type="ECO:0000259" key="6">
    <source>
        <dbReference type="PROSITE" id="PS50977"/>
    </source>
</evidence>
<name>A0AA96REN8_9BACL</name>
<protein>
    <submittedName>
        <fullName evidence="7">TetR family transcriptional regulator C-terminal domain-containing protein</fullName>
    </submittedName>
</protein>
<keyword evidence="3 5" id="KW-0238">DNA-binding</keyword>
<proteinExistence type="predicted"/>
<dbReference type="KEGG" id="paun:MJA45_26360"/>
<evidence type="ECO:0000313" key="7">
    <source>
        <dbReference type="EMBL" id="WNQ11082.1"/>
    </source>
</evidence>
<dbReference type="GO" id="GO:0003700">
    <property type="term" value="F:DNA-binding transcription factor activity"/>
    <property type="evidence" value="ECO:0007669"/>
    <property type="project" value="TreeGrafter"/>
</dbReference>
<dbReference type="Gene3D" id="1.10.357.10">
    <property type="entry name" value="Tetracycline Repressor, domain 2"/>
    <property type="match status" value="1"/>
</dbReference>